<evidence type="ECO:0000256" key="1">
    <source>
        <dbReference type="SAM" id="Phobius"/>
    </source>
</evidence>
<protein>
    <submittedName>
        <fullName evidence="2">Uncharacterized protein</fullName>
    </submittedName>
</protein>
<evidence type="ECO:0000313" key="3">
    <source>
        <dbReference type="Proteomes" id="UP000401081"/>
    </source>
</evidence>
<evidence type="ECO:0000313" key="2">
    <source>
        <dbReference type="EMBL" id="VFS91775.1"/>
    </source>
</evidence>
<dbReference type="AlphaFoldDB" id="A0A485D5B2"/>
<organism evidence="2 3">
    <name type="scientific">Kluyvera cryocrescens</name>
    <name type="common">Kluyvera citrophila</name>
    <dbReference type="NCBI Taxonomy" id="580"/>
    <lineage>
        <taxon>Bacteria</taxon>
        <taxon>Pseudomonadati</taxon>
        <taxon>Pseudomonadota</taxon>
        <taxon>Gammaproteobacteria</taxon>
        <taxon>Enterobacterales</taxon>
        <taxon>Enterobacteriaceae</taxon>
        <taxon>Kluyvera</taxon>
    </lineage>
</organism>
<reference evidence="2 3" key="1">
    <citation type="submission" date="2019-03" db="EMBL/GenBank/DDBJ databases">
        <authorList>
            <consortium name="Pathogen Informatics"/>
        </authorList>
    </citation>
    <scope>NUCLEOTIDE SEQUENCE [LARGE SCALE GENOMIC DNA]</scope>
    <source>
        <strain evidence="2 3">NCTC12993</strain>
    </source>
</reference>
<accession>A0A485D5B2</accession>
<gene>
    <name evidence="2" type="ORF">NCTC12993_07682</name>
</gene>
<feature type="transmembrane region" description="Helical" evidence="1">
    <location>
        <begin position="43"/>
        <end position="64"/>
    </location>
</feature>
<keyword evidence="1" id="KW-0812">Transmembrane</keyword>
<dbReference type="EMBL" id="CAADJD010000036">
    <property type="protein sequence ID" value="VFS91775.1"/>
    <property type="molecule type" value="Genomic_DNA"/>
</dbReference>
<keyword evidence="1" id="KW-0472">Membrane</keyword>
<dbReference type="Proteomes" id="UP000401081">
    <property type="component" value="Unassembled WGS sequence"/>
</dbReference>
<keyword evidence="3" id="KW-1185">Reference proteome</keyword>
<proteinExistence type="predicted"/>
<keyword evidence="1" id="KW-1133">Transmembrane helix</keyword>
<sequence>MRGSTLISASTSEFATDARLTPRRVPAVGFNRVTSVITCSPRVIGLIRVTMFSLIFSMIFLFKFRCQDTRPAMLTGAENYRPILSRCASSMSTPFTFSMRFTVSISTSSEPFIVSLK</sequence>
<name>A0A485D5B2_KLUCR</name>